<gene>
    <name evidence="2" type="ORF">DIW15_02915</name>
</gene>
<dbReference type="Pfam" id="PF01966">
    <property type="entry name" value="HD"/>
    <property type="match status" value="1"/>
</dbReference>
<evidence type="ECO:0000259" key="1">
    <source>
        <dbReference type="Pfam" id="PF01966"/>
    </source>
</evidence>
<feature type="domain" description="HD" evidence="1">
    <location>
        <begin position="39"/>
        <end position="80"/>
    </location>
</feature>
<reference evidence="2 3" key="1">
    <citation type="journal article" date="2018" name="Nat. Biotechnol.">
        <title>A standardized bacterial taxonomy based on genome phylogeny substantially revises the tree of life.</title>
        <authorList>
            <person name="Parks D.H."/>
            <person name="Chuvochina M."/>
            <person name="Waite D.W."/>
            <person name="Rinke C."/>
            <person name="Skarshewski A."/>
            <person name="Chaumeil P.A."/>
            <person name="Hugenholtz P."/>
        </authorList>
    </citation>
    <scope>NUCLEOTIDE SEQUENCE [LARGE SCALE GENOMIC DNA]</scope>
    <source>
        <strain evidence="2">UBA11306</strain>
    </source>
</reference>
<proteinExistence type="predicted"/>
<dbReference type="CDD" id="cd00077">
    <property type="entry name" value="HDc"/>
    <property type="match status" value="1"/>
</dbReference>
<dbReference type="Proteomes" id="UP000262195">
    <property type="component" value="Unassembled WGS sequence"/>
</dbReference>
<dbReference type="NCBIfam" id="TIGR00277">
    <property type="entry name" value="HDIG"/>
    <property type="match status" value="1"/>
</dbReference>
<organism evidence="2 3">
    <name type="scientific">Bavariicoccus seileri</name>
    <dbReference type="NCBI Taxonomy" id="549685"/>
    <lineage>
        <taxon>Bacteria</taxon>
        <taxon>Bacillati</taxon>
        <taxon>Bacillota</taxon>
        <taxon>Bacilli</taxon>
        <taxon>Lactobacillales</taxon>
        <taxon>Enterococcaceae</taxon>
        <taxon>Bavariicoccus</taxon>
    </lineage>
</organism>
<evidence type="ECO:0000313" key="2">
    <source>
        <dbReference type="EMBL" id="HCS93646.1"/>
    </source>
</evidence>
<dbReference type="EMBL" id="DQHO01000017">
    <property type="protein sequence ID" value="HCS93646.1"/>
    <property type="molecule type" value="Genomic_DNA"/>
</dbReference>
<dbReference type="Gene3D" id="1.10.3210.10">
    <property type="entry name" value="Hypothetical protein af1432"/>
    <property type="match status" value="1"/>
</dbReference>
<accession>A0A3D4S4U3</accession>
<dbReference type="SUPFAM" id="SSF109604">
    <property type="entry name" value="HD-domain/PDEase-like"/>
    <property type="match status" value="1"/>
</dbReference>
<sequence>MTSNNWTKDQQYLSFVSDLLDRPEVQKLNNYKQHHATTRLNHCISVSYKSYLIAKNLGLNAKAVARAGLLHDLFYYDWRTTKFMEGSHAWVHPQMAYQNALKLTDLSDLEKDIIVKHMWLATLALPRYKESYVVTCVDKYCAISEYSSGKAESFKQFLKSIPQRLSLNHY</sequence>
<dbReference type="AlphaFoldDB" id="A0A3D4S4U3"/>
<dbReference type="InterPro" id="IPR006674">
    <property type="entry name" value="HD_domain"/>
</dbReference>
<evidence type="ECO:0000313" key="3">
    <source>
        <dbReference type="Proteomes" id="UP000262195"/>
    </source>
</evidence>
<protein>
    <submittedName>
        <fullName evidence="2">HDIG domain-containing protein</fullName>
    </submittedName>
</protein>
<dbReference type="STRING" id="1121105.GCA_000421665_01715"/>
<dbReference type="InterPro" id="IPR006675">
    <property type="entry name" value="HDIG_dom"/>
</dbReference>
<dbReference type="InterPro" id="IPR003607">
    <property type="entry name" value="HD/PDEase_dom"/>
</dbReference>
<comment type="caution">
    <text evidence="2">The sequence shown here is derived from an EMBL/GenBank/DDBJ whole genome shotgun (WGS) entry which is preliminary data.</text>
</comment>
<name>A0A3D4S4U3_9ENTE</name>